<organism evidence="1 2">
    <name type="scientific">Pedobacter africanus</name>
    <dbReference type="NCBI Taxonomy" id="151894"/>
    <lineage>
        <taxon>Bacteria</taxon>
        <taxon>Pseudomonadati</taxon>
        <taxon>Bacteroidota</taxon>
        <taxon>Sphingobacteriia</taxon>
        <taxon>Sphingobacteriales</taxon>
        <taxon>Sphingobacteriaceae</taxon>
        <taxon>Pedobacter</taxon>
    </lineage>
</organism>
<dbReference type="EMBL" id="JAVDTF010000005">
    <property type="protein sequence ID" value="MDR6785723.1"/>
    <property type="molecule type" value="Genomic_DNA"/>
</dbReference>
<keyword evidence="2" id="KW-1185">Reference proteome</keyword>
<sequence length="188" mass="20693">MRTVGFLLVVFCLIAPGGLRLLGNDFIGYEKTYKEIATGRSALRNDARRLIAIARKEIGVVEGTVENDGERIREYLACSNIKSPAPWCAAWVSWCHAQAGFAQPRTAWSPSLFPAGKTIKEPLPGCVFGIYLPALKRVAHCGIVIQLRGDHVYTAEGNTSVAGSREGDGVYARVRHKRSICKYADWLK</sequence>
<name>A0ACC6L2X3_9SPHI</name>
<gene>
    <name evidence="1" type="ORF">J2X78_004315</name>
</gene>
<comment type="caution">
    <text evidence="1">The sequence shown here is derived from an EMBL/GenBank/DDBJ whole genome shotgun (WGS) entry which is preliminary data.</text>
</comment>
<dbReference type="Proteomes" id="UP001246858">
    <property type="component" value="Unassembled WGS sequence"/>
</dbReference>
<accession>A0ACC6L2X3</accession>
<evidence type="ECO:0000313" key="2">
    <source>
        <dbReference type="Proteomes" id="UP001246858"/>
    </source>
</evidence>
<protein>
    <submittedName>
        <fullName evidence="1">Uncharacterized protein</fullName>
    </submittedName>
</protein>
<proteinExistence type="predicted"/>
<reference evidence="1" key="1">
    <citation type="submission" date="2023-07" db="EMBL/GenBank/DDBJ databases">
        <title>Sorghum-associated microbial communities from plants grown in Nebraska, USA.</title>
        <authorList>
            <person name="Schachtman D."/>
        </authorList>
    </citation>
    <scope>NUCLEOTIDE SEQUENCE</scope>
    <source>
        <strain evidence="1">2697</strain>
    </source>
</reference>
<evidence type="ECO:0000313" key="1">
    <source>
        <dbReference type="EMBL" id="MDR6785723.1"/>
    </source>
</evidence>